<dbReference type="Proteomes" id="UP000783686">
    <property type="component" value="Unassembled WGS sequence"/>
</dbReference>
<keyword evidence="2" id="KW-0732">Signal</keyword>
<evidence type="ECO:0000259" key="3">
    <source>
        <dbReference type="PROSITE" id="PS50279"/>
    </source>
</evidence>
<dbReference type="OrthoDB" id="4473401at2759"/>
<dbReference type="InterPro" id="IPR036880">
    <property type="entry name" value="Kunitz_BPTI_sf"/>
</dbReference>
<dbReference type="InterPro" id="IPR002223">
    <property type="entry name" value="Kunitz_BPTI"/>
</dbReference>
<feature type="compositionally biased region" description="Gly residues" evidence="1">
    <location>
        <begin position="268"/>
        <end position="281"/>
    </location>
</feature>
<feature type="signal peptide" evidence="2">
    <location>
        <begin position="1"/>
        <end position="15"/>
    </location>
</feature>
<evidence type="ECO:0000256" key="1">
    <source>
        <dbReference type="SAM" id="MobiDB-lite"/>
    </source>
</evidence>
<dbReference type="AlphaFoldDB" id="A0A811LA53"/>
<feature type="region of interest" description="Disordered" evidence="1">
    <location>
        <begin position="243"/>
        <end position="284"/>
    </location>
</feature>
<dbReference type="SMART" id="SM00131">
    <property type="entry name" value="KU"/>
    <property type="match status" value="1"/>
</dbReference>
<protein>
    <recommendedName>
        <fullName evidence="3">BPTI/Kunitz inhibitor domain-containing protein</fullName>
    </recommendedName>
</protein>
<dbReference type="Proteomes" id="UP000614601">
    <property type="component" value="Unassembled WGS sequence"/>
</dbReference>
<evidence type="ECO:0000256" key="2">
    <source>
        <dbReference type="SAM" id="SignalP"/>
    </source>
</evidence>
<evidence type="ECO:0000313" key="4">
    <source>
        <dbReference type="EMBL" id="CAD5224159.1"/>
    </source>
</evidence>
<comment type="caution">
    <text evidence="4">The sequence shown here is derived from an EMBL/GenBank/DDBJ whole genome shotgun (WGS) entry which is preliminary data.</text>
</comment>
<dbReference type="GO" id="GO:0004867">
    <property type="term" value="F:serine-type endopeptidase inhibitor activity"/>
    <property type="evidence" value="ECO:0007669"/>
    <property type="project" value="InterPro"/>
</dbReference>
<name>A0A811LA53_9BILA</name>
<evidence type="ECO:0000313" key="5">
    <source>
        <dbReference type="Proteomes" id="UP000614601"/>
    </source>
</evidence>
<proteinExistence type="predicted"/>
<keyword evidence="5" id="KW-1185">Reference proteome</keyword>
<feature type="compositionally biased region" description="Acidic residues" evidence="1">
    <location>
        <begin position="124"/>
        <end position="134"/>
    </location>
</feature>
<dbReference type="PROSITE" id="PS50279">
    <property type="entry name" value="BPTI_KUNITZ_2"/>
    <property type="match status" value="1"/>
</dbReference>
<dbReference type="EMBL" id="CAJFDH010000005">
    <property type="protein sequence ID" value="CAD5224159.1"/>
    <property type="molecule type" value="Genomic_DNA"/>
</dbReference>
<organism evidence="4 5">
    <name type="scientific">Bursaphelenchus okinawaensis</name>
    <dbReference type="NCBI Taxonomy" id="465554"/>
    <lineage>
        <taxon>Eukaryota</taxon>
        <taxon>Metazoa</taxon>
        <taxon>Ecdysozoa</taxon>
        <taxon>Nematoda</taxon>
        <taxon>Chromadorea</taxon>
        <taxon>Rhabditida</taxon>
        <taxon>Tylenchina</taxon>
        <taxon>Tylenchomorpha</taxon>
        <taxon>Aphelenchoidea</taxon>
        <taxon>Aphelenchoididae</taxon>
        <taxon>Bursaphelenchus</taxon>
    </lineage>
</organism>
<feature type="chain" id="PRO_5044131726" description="BPTI/Kunitz inhibitor domain-containing protein" evidence="2">
    <location>
        <begin position="16"/>
        <end position="333"/>
    </location>
</feature>
<dbReference type="SUPFAM" id="SSF57362">
    <property type="entry name" value="BPTI-like"/>
    <property type="match status" value="1"/>
</dbReference>
<dbReference type="Pfam" id="PF00014">
    <property type="entry name" value="Kunitz_BPTI"/>
    <property type="match status" value="1"/>
</dbReference>
<gene>
    <name evidence="4" type="ORF">BOKJ2_LOCUS10929</name>
</gene>
<feature type="compositionally biased region" description="Pro residues" evidence="1">
    <location>
        <begin position="104"/>
        <end position="115"/>
    </location>
</feature>
<feature type="domain" description="BPTI/Kunitz inhibitor" evidence="3">
    <location>
        <begin position="165"/>
        <end position="218"/>
    </location>
</feature>
<feature type="region of interest" description="Disordered" evidence="1">
    <location>
        <begin position="100"/>
        <end position="134"/>
    </location>
</feature>
<reference evidence="4" key="1">
    <citation type="submission" date="2020-09" db="EMBL/GenBank/DDBJ databases">
        <authorList>
            <person name="Kikuchi T."/>
        </authorList>
    </citation>
    <scope>NUCLEOTIDE SEQUENCE</scope>
    <source>
        <strain evidence="4">SH1</strain>
    </source>
</reference>
<sequence>MILLYVLILLGCSVAHDIPDKVDPFLELLFETPECESVVSSVDFLIVDTIKCAPFTCAFPHQVCMRKSSLLNEEKANQCRPIPNSCITAANGGIPVTKATAPAPTLPPTPPPKPIPGGRHVDPDPDPSVDLEGDFEEENGPEPVFITQPPHNRFSGMKLSKLSVCEQGIPMGRFCGFMLKYTYNKETGLCEKFWFPGCRTPETNNNLFDEEHQCMQATTACQRGVRTAPAPPPLPQERTIFTKTESGSSGGFIPQIPQGSGRPKPESGYGGGPLGTGGGGVTQPPNFIRLIANTIREVGQSGGHGGGGGGMNMGNILKNIDPGQFANLFQQFG</sequence>
<dbReference type="EMBL" id="CAJFCW020000005">
    <property type="protein sequence ID" value="CAG9119712.1"/>
    <property type="molecule type" value="Genomic_DNA"/>
</dbReference>
<dbReference type="Gene3D" id="4.10.410.10">
    <property type="entry name" value="Pancreatic trypsin inhibitor Kunitz domain"/>
    <property type="match status" value="1"/>
</dbReference>
<accession>A0A811LA53</accession>